<dbReference type="Proteomes" id="UP000178417">
    <property type="component" value="Unassembled WGS sequence"/>
</dbReference>
<comment type="catalytic activity">
    <reaction evidence="7">
        <text>tRNA(n+1) + phosphate = tRNA(n) + a ribonucleoside 5'-diphosphate</text>
        <dbReference type="Rhea" id="RHEA:10628"/>
        <dbReference type="Rhea" id="RHEA-COMP:17343"/>
        <dbReference type="Rhea" id="RHEA-COMP:17344"/>
        <dbReference type="ChEBI" id="CHEBI:43474"/>
        <dbReference type="ChEBI" id="CHEBI:57930"/>
        <dbReference type="ChEBI" id="CHEBI:173114"/>
        <dbReference type="EC" id="2.7.7.56"/>
    </reaction>
</comment>
<dbReference type="InterPro" id="IPR015847">
    <property type="entry name" value="ExoRNase_PH_dom2"/>
</dbReference>
<feature type="domain" description="Exoribonuclease phosphorolytic" evidence="8">
    <location>
        <begin position="11"/>
        <end position="141"/>
    </location>
</feature>
<dbReference type="EMBL" id="MEUB01000060">
    <property type="protein sequence ID" value="OGC19714.1"/>
    <property type="molecule type" value="Genomic_DNA"/>
</dbReference>
<feature type="binding site" evidence="7">
    <location>
        <begin position="124"/>
        <end position="126"/>
    </location>
    <ligand>
        <name>phosphate</name>
        <dbReference type="ChEBI" id="CHEBI:43474"/>
        <note>substrate</note>
    </ligand>
</feature>
<evidence type="ECO:0000259" key="9">
    <source>
        <dbReference type="Pfam" id="PF03725"/>
    </source>
</evidence>
<dbReference type="GO" id="GO:0000175">
    <property type="term" value="F:3'-5'-RNA exonuclease activity"/>
    <property type="evidence" value="ECO:0007669"/>
    <property type="project" value="UniProtKB-UniRule"/>
</dbReference>
<reference evidence="10 11" key="1">
    <citation type="journal article" date="2016" name="Nat. Commun.">
        <title>Thousands of microbial genomes shed light on interconnected biogeochemical processes in an aquifer system.</title>
        <authorList>
            <person name="Anantharaman K."/>
            <person name="Brown C.T."/>
            <person name="Hug L.A."/>
            <person name="Sharon I."/>
            <person name="Castelle C.J."/>
            <person name="Probst A.J."/>
            <person name="Thomas B.C."/>
            <person name="Singh A."/>
            <person name="Wilkins M.J."/>
            <person name="Karaoz U."/>
            <person name="Brodie E.L."/>
            <person name="Williams K.H."/>
            <person name="Hubbard S.S."/>
            <person name="Banfield J.F."/>
        </authorList>
    </citation>
    <scope>NUCLEOTIDE SEQUENCE [LARGE SCALE GENOMIC DNA]</scope>
</reference>
<dbReference type="EC" id="2.7.7.56" evidence="7"/>
<dbReference type="PANTHER" id="PTHR11953:SF0">
    <property type="entry name" value="EXOSOME COMPLEX COMPONENT RRP41"/>
    <property type="match status" value="1"/>
</dbReference>
<dbReference type="InterPro" id="IPR001247">
    <property type="entry name" value="ExoRNase_PH_dom1"/>
</dbReference>
<evidence type="ECO:0000256" key="5">
    <source>
        <dbReference type="ARBA" id="ARBA00022695"/>
    </source>
</evidence>
<dbReference type="Gene3D" id="3.30.230.70">
    <property type="entry name" value="GHMP Kinase, N-terminal domain"/>
    <property type="match status" value="1"/>
</dbReference>
<dbReference type="InterPro" id="IPR020568">
    <property type="entry name" value="Ribosomal_Su5_D2-typ_SF"/>
</dbReference>
<evidence type="ECO:0000259" key="8">
    <source>
        <dbReference type="Pfam" id="PF01138"/>
    </source>
</evidence>
<dbReference type="FunFam" id="3.30.230.70:FF:000003">
    <property type="entry name" value="Ribonuclease PH"/>
    <property type="match status" value="1"/>
</dbReference>
<proteinExistence type="inferred from homology"/>
<dbReference type="Pfam" id="PF03725">
    <property type="entry name" value="RNase_PH_C"/>
    <property type="match status" value="1"/>
</dbReference>
<keyword evidence="2 7" id="KW-0698">rRNA processing</keyword>
<evidence type="ECO:0000313" key="10">
    <source>
        <dbReference type="EMBL" id="OGC19714.1"/>
    </source>
</evidence>
<dbReference type="PROSITE" id="PS01277">
    <property type="entry name" value="RIBONUCLEASE_PH"/>
    <property type="match status" value="1"/>
</dbReference>
<dbReference type="GO" id="GO:0008033">
    <property type="term" value="P:tRNA processing"/>
    <property type="evidence" value="ECO:0007669"/>
    <property type="project" value="UniProtKB-UniRule"/>
</dbReference>
<dbReference type="SUPFAM" id="SSF55666">
    <property type="entry name" value="Ribonuclease PH domain 2-like"/>
    <property type="match status" value="1"/>
</dbReference>
<dbReference type="InterPro" id="IPR050080">
    <property type="entry name" value="RNase_PH"/>
</dbReference>
<dbReference type="Pfam" id="PF01138">
    <property type="entry name" value="RNase_PH"/>
    <property type="match status" value="1"/>
</dbReference>
<dbReference type="GO" id="GO:0031125">
    <property type="term" value="P:rRNA 3'-end processing"/>
    <property type="evidence" value="ECO:0007669"/>
    <property type="project" value="UniProtKB-ARBA"/>
</dbReference>
<dbReference type="PANTHER" id="PTHR11953">
    <property type="entry name" value="EXOSOME COMPLEX COMPONENT"/>
    <property type="match status" value="1"/>
</dbReference>
<name>A0A1F4SH14_UNCSA</name>
<evidence type="ECO:0000256" key="4">
    <source>
        <dbReference type="ARBA" id="ARBA00022694"/>
    </source>
</evidence>
<dbReference type="InterPro" id="IPR018336">
    <property type="entry name" value="RNase_PH_CS"/>
</dbReference>
<evidence type="ECO:0000313" key="11">
    <source>
        <dbReference type="Proteomes" id="UP000178417"/>
    </source>
</evidence>
<evidence type="ECO:0000256" key="1">
    <source>
        <dbReference type="ARBA" id="ARBA00006678"/>
    </source>
</evidence>
<dbReference type="NCBIfam" id="TIGR01966">
    <property type="entry name" value="RNasePH"/>
    <property type="match status" value="1"/>
</dbReference>
<keyword evidence="7" id="KW-0808">Transferase</keyword>
<keyword evidence="4 7" id="KW-0819">tRNA processing</keyword>
<evidence type="ECO:0000256" key="3">
    <source>
        <dbReference type="ARBA" id="ARBA00022555"/>
    </source>
</evidence>
<dbReference type="InterPro" id="IPR002381">
    <property type="entry name" value="RNase_PH_bac-type"/>
</dbReference>
<comment type="similarity">
    <text evidence="1 7">Belongs to the RNase PH family.</text>
</comment>
<feature type="binding site" evidence="7">
    <location>
        <position position="86"/>
    </location>
    <ligand>
        <name>phosphate</name>
        <dbReference type="ChEBI" id="CHEBI:43474"/>
        <note>substrate</note>
    </ligand>
</feature>
<comment type="caution">
    <text evidence="10">The sequence shown here is derived from an EMBL/GenBank/DDBJ whole genome shotgun (WGS) entry which is preliminary data.</text>
</comment>
<dbReference type="GO" id="GO:0009022">
    <property type="term" value="F:tRNA nucleotidyltransferase activity"/>
    <property type="evidence" value="ECO:0007669"/>
    <property type="project" value="UniProtKB-UniRule"/>
</dbReference>
<keyword evidence="6" id="KW-0694">RNA-binding</keyword>
<dbReference type="HAMAP" id="MF_00564">
    <property type="entry name" value="RNase_PH"/>
    <property type="match status" value="1"/>
</dbReference>
<comment type="subunit">
    <text evidence="7">Homohexameric ring arranged as a trimer of dimers.</text>
</comment>
<evidence type="ECO:0000256" key="7">
    <source>
        <dbReference type="HAMAP-Rule" id="MF_00564"/>
    </source>
</evidence>
<keyword evidence="5 7" id="KW-0548">Nucleotidyltransferase</keyword>
<feature type="domain" description="Exoribonuclease phosphorolytic" evidence="9">
    <location>
        <begin position="159"/>
        <end position="224"/>
    </location>
</feature>
<dbReference type="InterPro" id="IPR027408">
    <property type="entry name" value="PNPase/RNase_PH_dom_sf"/>
</dbReference>
<evidence type="ECO:0000256" key="6">
    <source>
        <dbReference type="ARBA" id="ARBA00022884"/>
    </source>
</evidence>
<dbReference type="GO" id="GO:0016075">
    <property type="term" value="P:rRNA catabolic process"/>
    <property type="evidence" value="ECO:0007669"/>
    <property type="project" value="UniProtKB-UniRule"/>
</dbReference>
<dbReference type="STRING" id="1802579.A2310_08865"/>
<organism evidence="10 11">
    <name type="scientific">candidate division WOR-1 bacterium RIFOXYB2_FULL_37_13</name>
    <dbReference type="NCBI Taxonomy" id="1802579"/>
    <lineage>
        <taxon>Bacteria</taxon>
        <taxon>Bacillati</taxon>
        <taxon>Saganbacteria</taxon>
    </lineage>
</organism>
<dbReference type="SUPFAM" id="SSF54211">
    <property type="entry name" value="Ribosomal protein S5 domain 2-like"/>
    <property type="match status" value="1"/>
</dbReference>
<evidence type="ECO:0000256" key="2">
    <source>
        <dbReference type="ARBA" id="ARBA00022552"/>
    </source>
</evidence>
<dbReference type="CDD" id="cd11362">
    <property type="entry name" value="RNase_PH_bact"/>
    <property type="match status" value="1"/>
</dbReference>
<keyword evidence="3 7" id="KW-0820">tRNA-binding</keyword>
<sequence length="238" mass="26496">MSRSYNRRANQIRPVKITRNYLKHPEGSVLIEFGETKVICTASVEESVPHHRKNTGLGWVTAEYSMLPRATDKRVKRDRSGNINGRSQEIQRLIGRALRSVVDFDLLGERSIYLDADVIQADGGTRTASISGAFVAMYDAMLHLKKEGKIDKIPVKEFLAAVSVGIVDGNCVIDLDYSEDSTAEVDMNVVMTENEKLVEVQGTAEESPFSQNQLNEMIDLAQKGIQKIIKVQKETLGI</sequence>
<dbReference type="GO" id="GO:0000049">
    <property type="term" value="F:tRNA binding"/>
    <property type="evidence" value="ECO:0007669"/>
    <property type="project" value="UniProtKB-UniRule"/>
</dbReference>
<dbReference type="AlphaFoldDB" id="A0A1F4SH14"/>
<protein>
    <recommendedName>
        <fullName evidence="7">Ribonuclease PH</fullName>
        <shortName evidence="7">RNase PH</shortName>
        <ecNumber evidence="7">2.7.7.56</ecNumber>
    </recommendedName>
    <alternativeName>
        <fullName evidence="7">tRNA nucleotidyltransferase</fullName>
    </alternativeName>
</protein>
<comment type="function">
    <text evidence="7">Phosphorolytic 3'-5' exoribonuclease that plays an important role in tRNA 3'-end maturation. Removes nucleotide residues following the 3'-CCA terminus of tRNAs; can also add nucleotides to the ends of RNA molecules by using nucleoside diphosphates as substrates, but this may not be physiologically important. Probably plays a role in initiation of 16S rRNA degradation (leading to ribosome degradation) during starvation.</text>
</comment>
<gene>
    <name evidence="7" type="primary">rph</name>
    <name evidence="10" type="ORF">A2310_08865</name>
</gene>
<dbReference type="InterPro" id="IPR036345">
    <property type="entry name" value="ExoRNase_PH_dom2_sf"/>
</dbReference>
<accession>A0A1F4SH14</accession>